<accession>A0A498R1W1</accession>
<feature type="transmembrane region" description="Helical" evidence="1">
    <location>
        <begin position="102"/>
        <end position="125"/>
    </location>
</feature>
<evidence type="ECO:0000313" key="3">
    <source>
        <dbReference type="EMBL" id="VBB06606.1"/>
    </source>
</evidence>
<reference evidence="3 4" key="1">
    <citation type="submission" date="2018-06" db="EMBL/GenBank/DDBJ databases">
        <authorList>
            <person name="Strepis N."/>
        </authorList>
    </citation>
    <scope>NUCLEOTIDE SEQUENCE [LARGE SCALE GENOMIC DNA]</scope>
    <source>
        <strain evidence="3">LUCI</strain>
    </source>
</reference>
<feature type="domain" description="Nucleoside transporter/FeoB GTPase Gate" evidence="2">
    <location>
        <begin position="74"/>
        <end position="143"/>
    </location>
</feature>
<dbReference type="AlphaFoldDB" id="A0A498R1W1"/>
<dbReference type="RefSeq" id="WP_122627546.1">
    <property type="nucleotide sequence ID" value="NZ_UPPP01000065.1"/>
</dbReference>
<dbReference type="Pfam" id="PF07670">
    <property type="entry name" value="Gate"/>
    <property type="match status" value="1"/>
</dbReference>
<keyword evidence="1" id="KW-0812">Transmembrane</keyword>
<proteinExistence type="predicted"/>
<feature type="transmembrane region" description="Helical" evidence="1">
    <location>
        <begin position="172"/>
        <end position="194"/>
    </location>
</feature>
<feature type="transmembrane region" description="Helical" evidence="1">
    <location>
        <begin position="70"/>
        <end position="90"/>
    </location>
</feature>
<name>A0A498R1W1_9FIRM</name>
<keyword evidence="4" id="KW-1185">Reference proteome</keyword>
<dbReference type="InterPro" id="IPR011642">
    <property type="entry name" value="Gate_dom"/>
</dbReference>
<evidence type="ECO:0000259" key="2">
    <source>
        <dbReference type="Pfam" id="PF07670"/>
    </source>
</evidence>
<protein>
    <submittedName>
        <fullName evidence="3">Nucleoside recognition</fullName>
    </submittedName>
</protein>
<sequence length="220" mass="23280">MAEQKQEQYKVTWKGWLSLIILIIAFSGVFAKADGPLRALDFQVLTGSFGKVANGVIFTGKGGNGARDGFMFALTLFPTLMFALGCIQVAESLGALRAAEVLFRPVLQPLMGIPGASGLAFVSSFTSSDVAAVMTKGLVEDKMMTEEERAVFVAYQYAGSAPVTNTFGTGAALLPISVLPVGVIIGLIFIVKVMGANLARLYLKWYASRNKAEGGRGVNG</sequence>
<keyword evidence="1" id="KW-0472">Membrane</keyword>
<dbReference type="OrthoDB" id="1645614at2"/>
<gene>
    <name evidence="3" type="ORF">LUCI_1842</name>
</gene>
<dbReference type="Proteomes" id="UP000277811">
    <property type="component" value="Unassembled WGS sequence"/>
</dbReference>
<keyword evidence="1" id="KW-1133">Transmembrane helix</keyword>
<evidence type="ECO:0000313" key="4">
    <source>
        <dbReference type="Proteomes" id="UP000277811"/>
    </source>
</evidence>
<organism evidence="3 4">
    <name type="scientific">Lucifera butyrica</name>
    <dbReference type="NCBI Taxonomy" id="1351585"/>
    <lineage>
        <taxon>Bacteria</taxon>
        <taxon>Bacillati</taxon>
        <taxon>Bacillota</taxon>
        <taxon>Negativicutes</taxon>
        <taxon>Veillonellales</taxon>
        <taxon>Veillonellaceae</taxon>
        <taxon>Lucifera</taxon>
    </lineage>
</organism>
<feature type="transmembrane region" description="Helical" evidence="1">
    <location>
        <begin position="12"/>
        <end position="31"/>
    </location>
</feature>
<evidence type="ECO:0000256" key="1">
    <source>
        <dbReference type="SAM" id="Phobius"/>
    </source>
</evidence>
<dbReference type="EMBL" id="UPPP01000065">
    <property type="protein sequence ID" value="VBB06606.1"/>
    <property type="molecule type" value="Genomic_DNA"/>
</dbReference>